<sequence>MEAQLQYGTGNLEVEIPSSNVTVLAPRPEAGLPDEAAAFREAAREPIDSAPLKELVGAGERLAVVIPDITRALPRERLLPWLFEELSHVPPENVTIVNGTGSHRANTEEELVAMVGKDVYETYRVVNHDAHDPNTLALAGKTPEGRDVYMNREYVEADRRVVLGFIEPHFMAGFSGGYKGIFPAVADVGSIMHYHRAAVIGHERSTWGVMEDNPTQDQIRANGSLLPLDFCINVTLNREREITGFYCGDPITAHEKGCEASKSSVMVPCEHEYPIVVTTNGGYPLDQNLYQAVKGMSAAAQIVSDGGLIISVARCNDGFPAHGNFRDMLLEHDSPEAMLETIYAPGFQKYDQWQVQLFAHILQKARVALHSEIGPEDVRNVHLEPVEDIAARIARELESVGQDAPIAVLPEGPMTVPYLEQAPVRA</sequence>
<dbReference type="Proteomes" id="UP000501452">
    <property type="component" value="Chromosome"/>
</dbReference>
<dbReference type="NCBIfam" id="NF033504">
    <property type="entry name" value="Ni_dep_LarA"/>
    <property type="match status" value="1"/>
</dbReference>
<dbReference type="PANTHER" id="PTHR33171">
    <property type="entry name" value="LAR_N DOMAIN-CONTAINING PROTEIN"/>
    <property type="match status" value="1"/>
</dbReference>
<dbReference type="Gene3D" id="3.40.50.11440">
    <property type="match status" value="1"/>
</dbReference>
<dbReference type="InterPro" id="IPR018657">
    <property type="entry name" value="LarA-like_N"/>
</dbReference>
<keyword evidence="4" id="KW-1185">Reference proteome</keyword>
<dbReference type="InterPro" id="IPR048520">
    <property type="entry name" value="LarA_C"/>
</dbReference>
<dbReference type="Gene3D" id="3.90.226.30">
    <property type="match status" value="1"/>
</dbReference>
<dbReference type="AlphaFoldDB" id="A0A6G8Q4D5"/>
<evidence type="ECO:0000313" key="4">
    <source>
        <dbReference type="Proteomes" id="UP000501452"/>
    </source>
</evidence>
<accession>A0A6G8Q4D5</accession>
<reference evidence="3 4" key="1">
    <citation type="submission" date="2019-10" db="EMBL/GenBank/DDBJ databases">
        <title>Rubrobacter sp nov SCSIO 52090 isolated from a deep-sea sediment in the South China Sea.</title>
        <authorList>
            <person name="Chen R.W."/>
        </authorList>
    </citation>
    <scope>NUCLEOTIDE SEQUENCE [LARGE SCALE GENOMIC DNA]</scope>
    <source>
        <strain evidence="3 4">SCSIO 52909</strain>
    </source>
</reference>
<dbReference type="Pfam" id="PF21113">
    <property type="entry name" value="LarA_C"/>
    <property type="match status" value="1"/>
</dbReference>
<evidence type="ECO:0000313" key="3">
    <source>
        <dbReference type="EMBL" id="QIN81313.1"/>
    </source>
</evidence>
<organism evidence="3 4">
    <name type="scientific">Rubrobacter tropicus</name>
    <dbReference type="NCBI Taxonomy" id="2653851"/>
    <lineage>
        <taxon>Bacteria</taxon>
        <taxon>Bacillati</taxon>
        <taxon>Actinomycetota</taxon>
        <taxon>Rubrobacteria</taxon>
        <taxon>Rubrobacterales</taxon>
        <taxon>Rubrobacteraceae</taxon>
        <taxon>Rubrobacter</taxon>
    </lineage>
</organism>
<dbReference type="InterPro" id="IPR043166">
    <property type="entry name" value="LarA-like_C"/>
</dbReference>
<evidence type="ECO:0000259" key="2">
    <source>
        <dbReference type="Pfam" id="PF21113"/>
    </source>
</evidence>
<dbReference type="InterPro" id="IPR048068">
    <property type="entry name" value="LarA-like"/>
</dbReference>
<evidence type="ECO:0000259" key="1">
    <source>
        <dbReference type="Pfam" id="PF09861"/>
    </source>
</evidence>
<name>A0A6G8Q4D5_9ACTN</name>
<dbReference type="Pfam" id="PF09861">
    <property type="entry name" value="Lar_N"/>
    <property type="match status" value="1"/>
</dbReference>
<dbReference type="InterPro" id="IPR047926">
    <property type="entry name" value="Ni_dep_LarA"/>
</dbReference>
<dbReference type="KEGG" id="rub:GBA63_00755"/>
<dbReference type="GO" id="GO:0050043">
    <property type="term" value="F:lactate racemase activity"/>
    <property type="evidence" value="ECO:0007669"/>
    <property type="project" value="InterPro"/>
</dbReference>
<dbReference type="RefSeq" id="WP_166172558.1">
    <property type="nucleotide sequence ID" value="NZ_CP045119.1"/>
</dbReference>
<dbReference type="EMBL" id="CP045119">
    <property type="protein sequence ID" value="QIN81313.1"/>
    <property type="molecule type" value="Genomic_DNA"/>
</dbReference>
<protein>
    <submittedName>
        <fullName evidence="3">Nickel-dependent lactate racemase</fullName>
    </submittedName>
</protein>
<feature type="domain" description="Lactate racemase C-terminal" evidence="2">
    <location>
        <begin position="274"/>
        <end position="412"/>
    </location>
</feature>
<gene>
    <name evidence="3" type="primary">larA</name>
    <name evidence="3" type="ORF">GBA63_00755</name>
</gene>
<proteinExistence type="predicted"/>
<feature type="domain" description="LarA-like N-terminal" evidence="1">
    <location>
        <begin position="7"/>
        <end position="208"/>
    </location>
</feature>
<dbReference type="PANTHER" id="PTHR33171:SF17">
    <property type="entry name" value="LARA-LIKE N-TERMINAL DOMAIN-CONTAINING PROTEIN"/>
    <property type="match status" value="1"/>
</dbReference>